<evidence type="ECO:0000256" key="1">
    <source>
        <dbReference type="ARBA" id="ARBA00004479"/>
    </source>
</evidence>
<keyword evidence="12" id="KW-1133">Transmembrane helix</keyword>
<evidence type="ECO:0000259" key="13">
    <source>
        <dbReference type="Pfam" id="PF11721"/>
    </source>
</evidence>
<comment type="catalytic activity">
    <reaction evidence="10">
        <text>L-threonyl-[protein] + ATP = O-phospho-L-threonyl-[protein] + ADP + H(+)</text>
        <dbReference type="Rhea" id="RHEA:46608"/>
        <dbReference type="Rhea" id="RHEA-COMP:11060"/>
        <dbReference type="Rhea" id="RHEA-COMP:11605"/>
        <dbReference type="ChEBI" id="CHEBI:15378"/>
        <dbReference type="ChEBI" id="CHEBI:30013"/>
        <dbReference type="ChEBI" id="CHEBI:30616"/>
        <dbReference type="ChEBI" id="CHEBI:61977"/>
        <dbReference type="ChEBI" id="CHEBI:456216"/>
        <dbReference type="EC" id="2.7.11.1"/>
    </reaction>
</comment>
<keyword evidence="5" id="KW-0732">Signal</keyword>
<dbReference type="Gene3D" id="3.30.200.20">
    <property type="entry name" value="Phosphorylase Kinase, domain 1"/>
    <property type="match status" value="1"/>
</dbReference>
<evidence type="ECO:0000256" key="7">
    <source>
        <dbReference type="ARBA" id="ARBA00022840"/>
    </source>
</evidence>
<accession>A0A6A4L0R3</accession>
<dbReference type="Gene3D" id="2.60.120.430">
    <property type="entry name" value="Galactose-binding lectin"/>
    <property type="match status" value="1"/>
</dbReference>
<dbReference type="PANTHER" id="PTHR48006">
    <property type="entry name" value="LEUCINE-RICH REPEAT-CONTAINING PROTEIN DDB_G0281931-RELATED"/>
    <property type="match status" value="1"/>
</dbReference>
<dbReference type="OrthoDB" id="663146at2759"/>
<feature type="domain" description="Malectin" evidence="13">
    <location>
        <begin position="2"/>
        <end position="189"/>
    </location>
</feature>
<evidence type="ECO:0000256" key="12">
    <source>
        <dbReference type="SAM" id="Phobius"/>
    </source>
</evidence>
<dbReference type="GO" id="GO:0005524">
    <property type="term" value="F:ATP binding"/>
    <property type="evidence" value="ECO:0007669"/>
    <property type="project" value="UniProtKB-KW"/>
</dbReference>
<protein>
    <recommendedName>
        <fullName evidence="2">non-specific serine/threonine protein kinase</fullName>
        <ecNumber evidence="2">2.7.11.1</ecNumber>
    </recommendedName>
</protein>
<proteinExistence type="predicted"/>
<keyword evidence="9" id="KW-0325">Glycoprotein</keyword>
<dbReference type="InterPro" id="IPR011009">
    <property type="entry name" value="Kinase-like_dom_sf"/>
</dbReference>
<evidence type="ECO:0000256" key="2">
    <source>
        <dbReference type="ARBA" id="ARBA00012513"/>
    </source>
</evidence>
<comment type="caution">
    <text evidence="14">The sequence shown here is derived from an EMBL/GenBank/DDBJ whole genome shotgun (WGS) entry which is preliminary data.</text>
</comment>
<dbReference type="PANTHER" id="PTHR48006:SF62">
    <property type="entry name" value="LEUCINE-RICH REPEAT TRANSMEMBRANE PROTEIN KINASE"/>
    <property type="match status" value="1"/>
</dbReference>
<dbReference type="AlphaFoldDB" id="A0A6A4L0R3"/>
<keyword evidence="12" id="KW-0812">Transmembrane</keyword>
<evidence type="ECO:0000256" key="10">
    <source>
        <dbReference type="ARBA" id="ARBA00047899"/>
    </source>
</evidence>
<evidence type="ECO:0000256" key="5">
    <source>
        <dbReference type="ARBA" id="ARBA00022729"/>
    </source>
</evidence>
<name>A0A6A4L0R3_9ERIC</name>
<keyword evidence="3" id="KW-0597">Phosphoprotein</keyword>
<dbReference type="GO" id="GO:0004674">
    <property type="term" value="F:protein serine/threonine kinase activity"/>
    <property type="evidence" value="ECO:0007669"/>
    <property type="project" value="UniProtKB-EC"/>
</dbReference>
<evidence type="ECO:0000256" key="4">
    <source>
        <dbReference type="ARBA" id="ARBA00022679"/>
    </source>
</evidence>
<dbReference type="FunFam" id="2.60.120.430:FF:000002">
    <property type="entry name" value="Leucine-rich repeat receptor-like protein kinase"/>
    <property type="match status" value="1"/>
</dbReference>
<sequence>NFSVKCGGPETTSSFNQIIYERDDETLGPATYYVSSTTRWAVSNVGRFWDNNNSKYTSDSASQASTKTLDSELFETARISPSSLRYYGLGLENGNYTVRLEFSEITILNSPYGWESLGRRVFDIYIQGNLVWEDFDIKKEADGNSFQAVLKNFTAQVSDNYLEIHLFWAGKGTCCIPTAGTYGPSISAISVTRDPTGKKIKIGLILGIVVPVGVVSCLCVLALFYFVQRRKRLHRKKDEELLGIDARPYTFSYSELKAATADFNPSNKLGEGGFGPVFKAWHLHQNNNEVELVDANLSEFNAEEVKRLIRVALLCTQSSPQTRPSMSRAVAMLLGDVEVGAVTAQPGYLMSGWKFNDTTSFMSTDTQTTKTDYSHYTSSSSTRVLTPDRDTKPMLQEIIGE</sequence>
<dbReference type="EC" id="2.7.11.1" evidence="2"/>
<dbReference type="GO" id="GO:0005886">
    <property type="term" value="C:plasma membrane"/>
    <property type="evidence" value="ECO:0007669"/>
    <property type="project" value="TreeGrafter"/>
</dbReference>
<evidence type="ECO:0000313" key="15">
    <source>
        <dbReference type="Proteomes" id="UP000428333"/>
    </source>
</evidence>
<evidence type="ECO:0000313" key="14">
    <source>
        <dbReference type="EMBL" id="KAE9449291.1"/>
    </source>
</evidence>
<dbReference type="InterPro" id="IPR021720">
    <property type="entry name" value="Malectin_dom"/>
</dbReference>
<evidence type="ECO:0000256" key="3">
    <source>
        <dbReference type="ARBA" id="ARBA00022553"/>
    </source>
</evidence>
<keyword evidence="6" id="KW-0547">Nucleotide-binding</keyword>
<organism evidence="14 15">
    <name type="scientific">Rhododendron williamsianum</name>
    <dbReference type="NCBI Taxonomy" id="262921"/>
    <lineage>
        <taxon>Eukaryota</taxon>
        <taxon>Viridiplantae</taxon>
        <taxon>Streptophyta</taxon>
        <taxon>Embryophyta</taxon>
        <taxon>Tracheophyta</taxon>
        <taxon>Spermatophyta</taxon>
        <taxon>Magnoliopsida</taxon>
        <taxon>eudicotyledons</taxon>
        <taxon>Gunneridae</taxon>
        <taxon>Pentapetalae</taxon>
        <taxon>asterids</taxon>
        <taxon>Ericales</taxon>
        <taxon>Ericaceae</taxon>
        <taxon>Ericoideae</taxon>
        <taxon>Rhodoreae</taxon>
        <taxon>Rhododendron</taxon>
    </lineage>
</organism>
<dbReference type="InterPro" id="IPR051824">
    <property type="entry name" value="LRR_Rcpt-Like_S/T_Kinase"/>
</dbReference>
<reference evidence="14 15" key="1">
    <citation type="journal article" date="2019" name="Genome Biol. Evol.">
        <title>The Rhododendron genome and chromosomal organization provide insight into shared whole-genome duplications across the heath family (Ericaceae).</title>
        <authorList>
            <person name="Soza V.L."/>
            <person name="Lindsley D."/>
            <person name="Waalkes A."/>
            <person name="Ramage E."/>
            <person name="Patwardhan R.P."/>
            <person name="Burton J.N."/>
            <person name="Adey A."/>
            <person name="Kumar A."/>
            <person name="Qiu R."/>
            <person name="Shendure J."/>
            <person name="Hall B."/>
        </authorList>
    </citation>
    <scope>NUCLEOTIDE SEQUENCE [LARGE SCALE GENOMIC DNA]</scope>
    <source>
        <strain evidence="14">RSF 1966-606</strain>
    </source>
</reference>
<evidence type="ECO:0000256" key="11">
    <source>
        <dbReference type="ARBA" id="ARBA00048679"/>
    </source>
</evidence>
<comment type="subcellular location">
    <subcellularLocation>
        <location evidence="1">Membrane</location>
        <topology evidence="1">Single-pass type I membrane protein</topology>
    </subcellularLocation>
</comment>
<feature type="non-terminal residue" evidence="14">
    <location>
        <position position="1"/>
    </location>
</feature>
<dbReference type="Proteomes" id="UP000428333">
    <property type="component" value="Linkage Group LG11"/>
</dbReference>
<dbReference type="SUPFAM" id="SSF56112">
    <property type="entry name" value="Protein kinase-like (PK-like)"/>
    <property type="match status" value="1"/>
</dbReference>
<comment type="catalytic activity">
    <reaction evidence="11">
        <text>L-seryl-[protein] + ATP = O-phospho-L-seryl-[protein] + ADP + H(+)</text>
        <dbReference type="Rhea" id="RHEA:17989"/>
        <dbReference type="Rhea" id="RHEA-COMP:9863"/>
        <dbReference type="Rhea" id="RHEA-COMP:11604"/>
        <dbReference type="ChEBI" id="CHEBI:15378"/>
        <dbReference type="ChEBI" id="CHEBI:29999"/>
        <dbReference type="ChEBI" id="CHEBI:30616"/>
        <dbReference type="ChEBI" id="CHEBI:83421"/>
        <dbReference type="ChEBI" id="CHEBI:456216"/>
        <dbReference type="EC" id="2.7.11.1"/>
    </reaction>
</comment>
<evidence type="ECO:0000256" key="6">
    <source>
        <dbReference type="ARBA" id="ARBA00022741"/>
    </source>
</evidence>
<feature type="transmembrane region" description="Helical" evidence="12">
    <location>
        <begin position="202"/>
        <end position="227"/>
    </location>
</feature>
<evidence type="ECO:0000256" key="9">
    <source>
        <dbReference type="ARBA" id="ARBA00023180"/>
    </source>
</evidence>
<evidence type="ECO:0000256" key="8">
    <source>
        <dbReference type="ARBA" id="ARBA00023170"/>
    </source>
</evidence>
<keyword evidence="4" id="KW-0808">Transferase</keyword>
<dbReference type="EMBL" id="QEFC01003184">
    <property type="protein sequence ID" value="KAE9449291.1"/>
    <property type="molecule type" value="Genomic_DNA"/>
</dbReference>
<keyword evidence="15" id="KW-1185">Reference proteome</keyword>
<dbReference type="Pfam" id="PF11721">
    <property type="entry name" value="Malectin"/>
    <property type="match status" value="1"/>
</dbReference>
<gene>
    <name evidence="14" type="ORF">C3L33_18808</name>
</gene>
<keyword evidence="8" id="KW-0675">Receptor</keyword>
<keyword evidence="7" id="KW-0067">ATP-binding</keyword>
<keyword evidence="12" id="KW-0472">Membrane</keyword>